<evidence type="ECO:0000313" key="12">
    <source>
        <dbReference type="Proteomes" id="UP000277108"/>
    </source>
</evidence>
<dbReference type="Pfam" id="PF01743">
    <property type="entry name" value="PolyA_pol"/>
    <property type="match status" value="1"/>
</dbReference>
<sequence>MVPEEFKNAYNIIDTLERSGYEAFFVGGSVRDYLMNNQIADIDITTNATPEEIIELFTKTIPTGIEHGTVTVVTDKGNYEITTYRTESTYINYRKPENVQFVRELKEDLKRRDFTMNAIAMTKDGQLKDFYNGFQHIKNKQICAVGIANERFQEDALRIIRGLRFQSTLGFNIVDDTYKAIVKHHRLLKEVAIERVNVELNKLVKGKYLIQTLIMIRKDLLLEALPFFKYINQSDFNLLINILNELTVDEHNIHNTINGRRKKVFQLDYNDFIGLICLIKQFNNSELIISNDNGLMVYDEVIDELSKLKLSRHSVKYIKAYDKLCANLIEIMNLFYNGSLSRGDIVKYDLPIEYINIHTIDHEFMRKFYKYYISQYQFNHETLIFVLTCLKLIFKELNQSHELEEQQSIQLETFDFNTYCIDEIDRIIDWLNKAESRLYKINDLEIDGHELKSMQFIKEGKMIKYWLNACVLNYFINPTDMNSKIKQVQFLKQFEL</sequence>
<organism evidence="11 12">
    <name type="scientific">Abyssicoccus albus</name>
    <dbReference type="NCBI Taxonomy" id="1817405"/>
    <lineage>
        <taxon>Bacteria</taxon>
        <taxon>Bacillati</taxon>
        <taxon>Bacillota</taxon>
        <taxon>Bacilli</taxon>
        <taxon>Bacillales</taxon>
        <taxon>Abyssicoccaceae</taxon>
    </lineage>
</organism>
<comment type="caution">
    <text evidence="11">The sequence shown here is derived from an EMBL/GenBank/DDBJ whole genome shotgun (WGS) entry which is preliminary data.</text>
</comment>
<evidence type="ECO:0000313" key="11">
    <source>
        <dbReference type="EMBL" id="RPF58014.1"/>
    </source>
</evidence>
<dbReference type="Gene3D" id="3.30.460.10">
    <property type="entry name" value="Beta Polymerase, domain 2"/>
    <property type="match status" value="1"/>
</dbReference>
<name>A0A3N5BJI9_9BACL</name>
<evidence type="ECO:0000259" key="9">
    <source>
        <dbReference type="Pfam" id="PF01743"/>
    </source>
</evidence>
<evidence type="ECO:0000259" key="10">
    <source>
        <dbReference type="Pfam" id="PF12627"/>
    </source>
</evidence>
<dbReference type="PANTHER" id="PTHR46173:SF1">
    <property type="entry name" value="CCA TRNA NUCLEOTIDYLTRANSFERASE 1, MITOCHONDRIAL"/>
    <property type="match status" value="1"/>
</dbReference>
<dbReference type="OrthoDB" id="9805698at2"/>
<evidence type="ECO:0000256" key="1">
    <source>
        <dbReference type="ARBA" id="ARBA00001946"/>
    </source>
</evidence>
<dbReference type="AlphaFoldDB" id="A0A3N5BJI9"/>
<dbReference type="GO" id="GO:0046872">
    <property type="term" value="F:metal ion binding"/>
    <property type="evidence" value="ECO:0007669"/>
    <property type="project" value="UniProtKB-KW"/>
</dbReference>
<dbReference type="GO" id="GO:0016779">
    <property type="term" value="F:nucleotidyltransferase activity"/>
    <property type="evidence" value="ECO:0007669"/>
    <property type="project" value="UniProtKB-KW"/>
</dbReference>
<dbReference type="Proteomes" id="UP000277108">
    <property type="component" value="Unassembled WGS sequence"/>
</dbReference>
<keyword evidence="5" id="KW-0479">Metal-binding</keyword>
<accession>A0A3N5BJI9</accession>
<dbReference type="InterPro" id="IPR043519">
    <property type="entry name" value="NT_sf"/>
</dbReference>
<feature type="domain" description="Poly A polymerase head" evidence="9">
    <location>
        <begin position="23"/>
        <end position="142"/>
    </location>
</feature>
<proteinExistence type="inferred from homology"/>
<keyword evidence="7" id="KW-0460">Magnesium</keyword>
<evidence type="ECO:0000256" key="2">
    <source>
        <dbReference type="ARBA" id="ARBA00022679"/>
    </source>
</evidence>
<evidence type="ECO:0000256" key="4">
    <source>
        <dbReference type="ARBA" id="ARBA00022695"/>
    </source>
</evidence>
<protein>
    <submittedName>
        <fullName evidence="11">tRNA nucleotidyltransferase/poly(A) polymerase</fullName>
    </submittedName>
</protein>
<evidence type="ECO:0000256" key="5">
    <source>
        <dbReference type="ARBA" id="ARBA00022723"/>
    </source>
</evidence>
<dbReference type="CDD" id="cd05398">
    <property type="entry name" value="NT_ClassII-CCAase"/>
    <property type="match status" value="1"/>
</dbReference>
<dbReference type="GO" id="GO:0000049">
    <property type="term" value="F:tRNA binding"/>
    <property type="evidence" value="ECO:0007669"/>
    <property type="project" value="TreeGrafter"/>
</dbReference>
<dbReference type="GO" id="GO:0008033">
    <property type="term" value="P:tRNA processing"/>
    <property type="evidence" value="ECO:0007669"/>
    <property type="project" value="UniProtKB-KW"/>
</dbReference>
<dbReference type="EMBL" id="RKRK01000002">
    <property type="protein sequence ID" value="RPF58014.1"/>
    <property type="molecule type" value="Genomic_DNA"/>
</dbReference>
<keyword evidence="12" id="KW-1185">Reference proteome</keyword>
<dbReference type="InterPro" id="IPR032828">
    <property type="entry name" value="PolyA_RNA-bd"/>
</dbReference>
<keyword evidence="8" id="KW-0694">RNA-binding</keyword>
<dbReference type="Gene3D" id="1.10.3090.10">
    <property type="entry name" value="cca-adding enzyme, domain 2"/>
    <property type="match status" value="1"/>
</dbReference>
<feature type="domain" description="tRNA nucleotidyltransferase/poly(A) polymerase RNA and SrmB- binding" evidence="10">
    <location>
        <begin position="170"/>
        <end position="228"/>
    </location>
</feature>
<evidence type="ECO:0000256" key="6">
    <source>
        <dbReference type="ARBA" id="ARBA00022741"/>
    </source>
</evidence>
<gene>
    <name evidence="11" type="ORF">EDD62_0652</name>
</gene>
<dbReference type="InterPro" id="IPR002646">
    <property type="entry name" value="PolA_pol_head_dom"/>
</dbReference>
<dbReference type="Pfam" id="PF12627">
    <property type="entry name" value="PolyA_pol_RNAbd"/>
    <property type="match status" value="1"/>
</dbReference>
<comment type="similarity">
    <text evidence="8">Belongs to the tRNA nucleotidyltransferase/poly(A) polymerase family.</text>
</comment>
<dbReference type="GO" id="GO:0000166">
    <property type="term" value="F:nucleotide binding"/>
    <property type="evidence" value="ECO:0007669"/>
    <property type="project" value="UniProtKB-KW"/>
</dbReference>
<keyword evidence="6" id="KW-0547">Nucleotide-binding</keyword>
<reference evidence="11 12" key="1">
    <citation type="submission" date="2018-11" db="EMBL/GenBank/DDBJ databases">
        <title>Genomic Encyclopedia of Type Strains, Phase IV (KMG-IV): sequencing the most valuable type-strain genomes for metagenomic binning, comparative biology and taxonomic classification.</title>
        <authorList>
            <person name="Goeker M."/>
        </authorList>
    </citation>
    <scope>NUCLEOTIDE SEQUENCE [LARGE SCALE GENOMIC DNA]</scope>
    <source>
        <strain evidence="11 12">DSM 29158</strain>
    </source>
</reference>
<dbReference type="PANTHER" id="PTHR46173">
    <property type="entry name" value="CCA TRNA NUCLEOTIDYLTRANSFERASE 1, MITOCHONDRIAL"/>
    <property type="match status" value="1"/>
</dbReference>
<dbReference type="SUPFAM" id="SSF81891">
    <property type="entry name" value="Poly A polymerase C-terminal region-like"/>
    <property type="match status" value="1"/>
</dbReference>
<keyword evidence="3" id="KW-0819">tRNA processing</keyword>
<keyword evidence="2 8" id="KW-0808">Transferase</keyword>
<evidence type="ECO:0000256" key="8">
    <source>
        <dbReference type="RuleBase" id="RU003953"/>
    </source>
</evidence>
<dbReference type="SUPFAM" id="SSF81301">
    <property type="entry name" value="Nucleotidyltransferase"/>
    <property type="match status" value="1"/>
</dbReference>
<keyword evidence="4" id="KW-0548">Nucleotidyltransferase</keyword>
<evidence type="ECO:0000256" key="7">
    <source>
        <dbReference type="ARBA" id="ARBA00022842"/>
    </source>
</evidence>
<dbReference type="RefSeq" id="WP_123807514.1">
    <property type="nucleotide sequence ID" value="NZ_RKRK01000002.1"/>
</dbReference>
<comment type="cofactor">
    <cofactor evidence="1">
        <name>Mg(2+)</name>
        <dbReference type="ChEBI" id="CHEBI:18420"/>
    </cofactor>
</comment>
<dbReference type="NCBIfam" id="NF009814">
    <property type="entry name" value="PRK13299.1"/>
    <property type="match status" value="1"/>
</dbReference>
<evidence type="ECO:0000256" key="3">
    <source>
        <dbReference type="ARBA" id="ARBA00022694"/>
    </source>
</evidence>
<dbReference type="InterPro" id="IPR050264">
    <property type="entry name" value="Bact_CCA-adding_enz_type3_sf"/>
</dbReference>